<dbReference type="SUPFAM" id="SSF51658">
    <property type="entry name" value="Xylose isomerase-like"/>
    <property type="match status" value="1"/>
</dbReference>
<reference evidence="2" key="1">
    <citation type="submission" date="2021-01" db="EMBL/GenBank/DDBJ databases">
        <title>YIM 132084 draft genome.</title>
        <authorList>
            <person name="An D."/>
        </authorList>
    </citation>
    <scope>NUCLEOTIDE SEQUENCE</scope>
    <source>
        <strain evidence="2">YIM 132084</strain>
    </source>
</reference>
<evidence type="ECO:0000313" key="2">
    <source>
        <dbReference type="EMBL" id="MBM9466523.1"/>
    </source>
</evidence>
<dbReference type="InterPro" id="IPR050312">
    <property type="entry name" value="IolE/XylAMocC-like"/>
</dbReference>
<dbReference type="AlphaFoldDB" id="A0A939BVH4"/>
<protein>
    <submittedName>
        <fullName evidence="2">Sugar phosphate isomerase/epimerase</fullName>
    </submittedName>
</protein>
<dbReference type="RefSeq" id="WP_205259488.1">
    <property type="nucleotide sequence ID" value="NZ_JAERWK010000006.1"/>
</dbReference>
<evidence type="ECO:0000259" key="1">
    <source>
        <dbReference type="Pfam" id="PF01261"/>
    </source>
</evidence>
<organism evidence="2 3">
    <name type="scientific">Nakamurella leprariae</name>
    <dbReference type="NCBI Taxonomy" id="2803911"/>
    <lineage>
        <taxon>Bacteria</taxon>
        <taxon>Bacillati</taxon>
        <taxon>Actinomycetota</taxon>
        <taxon>Actinomycetes</taxon>
        <taxon>Nakamurellales</taxon>
        <taxon>Nakamurellaceae</taxon>
        <taxon>Nakamurella</taxon>
    </lineage>
</organism>
<accession>A0A939BVH4</accession>
<dbReference type="EMBL" id="JAERWK010000006">
    <property type="protein sequence ID" value="MBM9466523.1"/>
    <property type="molecule type" value="Genomic_DNA"/>
</dbReference>
<dbReference type="GO" id="GO:0016853">
    <property type="term" value="F:isomerase activity"/>
    <property type="evidence" value="ECO:0007669"/>
    <property type="project" value="UniProtKB-KW"/>
</dbReference>
<dbReference type="PANTHER" id="PTHR12110">
    <property type="entry name" value="HYDROXYPYRUVATE ISOMERASE"/>
    <property type="match status" value="1"/>
</dbReference>
<feature type="domain" description="Xylose isomerase-like TIM barrel" evidence="1">
    <location>
        <begin position="33"/>
        <end position="265"/>
    </location>
</feature>
<gene>
    <name evidence="2" type="ORF">JL106_04410</name>
</gene>
<keyword evidence="2" id="KW-0413">Isomerase</keyword>
<sequence>MTDPPVPAVPPAGLPAVLLSTASVFPEPTTAAFAAAADLGYDGVELMVQTDPVSQDGDRIAALSEHYGVPVGAVHSPCLLITARVWGTDPLVKLSRSIDLAERVGADVVVVHPPFLWQRAAAGSFTAAVAELQRRTDVRIAVENMFPLWMGGQPVNSYRPHWNPVSEPHRWFTLDVSHTAVSRTDVMGLARQMAGRLAHVHLADGTGAGRDEHLVPGRGDQPAGELLEALAGLGFAGAVAVEVSTRGRSHAERELDLAEALSFARLHLSRTPVPFPGAEPGVSAPRPATD</sequence>
<evidence type="ECO:0000313" key="3">
    <source>
        <dbReference type="Proteomes" id="UP000663792"/>
    </source>
</evidence>
<dbReference type="Pfam" id="PF01261">
    <property type="entry name" value="AP_endonuc_2"/>
    <property type="match status" value="1"/>
</dbReference>
<name>A0A939BVH4_9ACTN</name>
<dbReference type="Gene3D" id="3.20.20.150">
    <property type="entry name" value="Divalent-metal-dependent TIM barrel enzymes"/>
    <property type="match status" value="1"/>
</dbReference>
<dbReference type="InterPro" id="IPR013022">
    <property type="entry name" value="Xyl_isomerase-like_TIM-brl"/>
</dbReference>
<dbReference type="InterPro" id="IPR036237">
    <property type="entry name" value="Xyl_isomerase-like_sf"/>
</dbReference>
<comment type="caution">
    <text evidence="2">The sequence shown here is derived from an EMBL/GenBank/DDBJ whole genome shotgun (WGS) entry which is preliminary data.</text>
</comment>
<proteinExistence type="predicted"/>
<keyword evidence="3" id="KW-1185">Reference proteome</keyword>
<dbReference type="PANTHER" id="PTHR12110:SF47">
    <property type="match status" value="1"/>
</dbReference>
<dbReference type="Proteomes" id="UP000663792">
    <property type="component" value="Unassembled WGS sequence"/>
</dbReference>